<proteinExistence type="inferred from homology"/>
<feature type="domain" description="FH2" evidence="3">
    <location>
        <begin position="871"/>
        <end position="1278"/>
    </location>
</feature>
<feature type="compositionally biased region" description="Polar residues" evidence="2">
    <location>
        <begin position="358"/>
        <end position="373"/>
    </location>
</feature>
<feature type="compositionally biased region" description="Basic and acidic residues" evidence="2">
    <location>
        <begin position="717"/>
        <end position="730"/>
    </location>
</feature>
<protein>
    <submittedName>
        <fullName evidence="4">Uncharacterized protein, isoform E</fullName>
    </submittedName>
</protein>
<dbReference type="InterPro" id="IPR001265">
    <property type="entry name" value="Formin_Cappuccino_subfam"/>
</dbReference>
<dbReference type="PRINTS" id="PR00828">
    <property type="entry name" value="FORMIN"/>
</dbReference>
<evidence type="ECO:0000256" key="2">
    <source>
        <dbReference type="SAM" id="MobiDB-lite"/>
    </source>
</evidence>
<feature type="region of interest" description="Disordered" evidence="2">
    <location>
        <begin position="307"/>
        <end position="344"/>
    </location>
</feature>
<reference evidence="4 5" key="2">
    <citation type="journal article" date="2007" name="PLoS Biol.">
        <title>Principles of genome evolution in the Drosophila melanogaster species group.</title>
        <authorList>
            <person name="Ranz J.M."/>
            <person name="Maurin D."/>
            <person name="Chan Y.S."/>
            <person name="von Grotthuss M."/>
            <person name="Hillier L.W."/>
            <person name="Roote J."/>
            <person name="Ashburner M."/>
            <person name="Bergman C.M."/>
        </authorList>
    </citation>
    <scope>NUCLEOTIDE SEQUENCE [LARGE SCALE GENOMIC DNA]</scope>
    <source>
        <strain evidence="5">Tai18E2 / Tucson 14021-0261.01</strain>
    </source>
</reference>
<comment type="similarity">
    <text evidence="1">Belongs to the formin homology family. Cappuccino subfamily.</text>
</comment>
<dbReference type="OrthoDB" id="427644at2759"/>
<feature type="region of interest" description="Disordered" evidence="2">
    <location>
        <begin position="358"/>
        <end position="399"/>
    </location>
</feature>
<dbReference type="GO" id="GO:0008017">
    <property type="term" value="F:microtubule binding"/>
    <property type="evidence" value="ECO:0007669"/>
    <property type="project" value="InterPro"/>
</dbReference>
<dbReference type="SMART" id="SM00498">
    <property type="entry name" value="FH2"/>
    <property type="match status" value="1"/>
</dbReference>
<gene>
    <name evidence="4" type="primary">Dyak\GE14785</name>
    <name evidence="4" type="synonym">dyak_GLEANR_1533</name>
    <name evidence="4" type="synonym">GE14785</name>
    <name evidence="4" type="ORF">Dyak_GE14785</name>
</gene>
<dbReference type="PROSITE" id="PS51444">
    <property type="entry name" value="FH2"/>
    <property type="match status" value="1"/>
</dbReference>
<evidence type="ECO:0000256" key="1">
    <source>
        <dbReference type="ARBA" id="ARBA00005271"/>
    </source>
</evidence>
<feature type="compositionally biased region" description="Pro residues" evidence="2">
    <location>
        <begin position="732"/>
        <end position="788"/>
    </location>
</feature>
<feature type="compositionally biased region" description="Low complexity" evidence="2">
    <location>
        <begin position="310"/>
        <end position="343"/>
    </location>
</feature>
<feature type="compositionally biased region" description="Low complexity" evidence="2">
    <location>
        <begin position="873"/>
        <end position="892"/>
    </location>
</feature>
<evidence type="ECO:0000259" key="3">
    <source>
        <dbReference type="PROSITE" id="PS51444"/>
    </source>
</evidence>
<dbReference type="PANTHER" id="PTHR45920:SF7">
    <property type="entry name" value="FORMIN-G"/>
    <property type="match status" value="1"/>
</dbReference>
<feature type="region of interest" description="Disordered" evidence="2">
    <location>
        <begin position="416"/>
        <end position="435"/>
    </location>
</feature>
<keyword evidence="5" id="KW-1185">Reference proteome</keyword>
<dbReference type="GO" id="GO:0005884">
    <property type="term" value="C:actin filament"/>
    <property type="evidence" value="ECO:0007669"/>
    <property type="project" value="InterPro"/>
</dbReference>
<organism evidence="4 5">
    <name type="scientific">Drosophila yakuba</name>
    <name type="common">Fruit fly</name>
    <dbReference type="NCBI Taxonomy" id="7245"/>
    <lineage>
        <taxon>Eukaryota</taxon>
        <taxon>Metazoa</taxon>
        <taxon>Ecdysozoa</taxon>
        <taxon>Arthropoda</taxon>
        <taxon>Hexapoda</taxon>
        <taxon>Insecta</taxon>
        <taxon>Pterygota</taxon>
        <taxon>Neoptera</taxon>
        <taxon>Endopterygota</taxon>
        <taxon>Diptera</taxon>
        <taxon>Brachycera</taxon>
        <taxon>Muscomorpha</taxon>
        <taxon>Ephydroidea</taxon>
        <taxon>Drosophilidae</taxon>
        <taxon>Drosophila</taxon>
        <taxon>Sophophora</taxon>
    </lineage>
</organism>
<feature type="region of interest" description="Disordered" evidence="2">
    <location>
        <begin position="695"/>
        <end position="892"/>
    </location>
</feature>
<feature type="region of interest" description="Disordered" evidence="2">
    <location>
        <begin position="54"/>
        <end position="109"/>
    </location>
</feature>
<dbReference type="GO" id="GO:0030866">
    <property type="term" value="P:cortical actin cytoskeleton organization"/>
    <property type="evidence" value="ECO:0007669"/>
    <property type="project" value="TreeGrafter"/>
</dbReference>
<dbReference type="Proteomes" id="UP000002282">
    <property type="component" value="Chromosome 2L"/>
</dbReference>
<reference evidence="4 5" key="1">
    <citation type="journal article" date="2007" name="Nature">
        <title>Evolution of genes and genomes on the Drosophila phylogeny.</title>
        <authorList>
            <consortium name="Drosophila 12 Genomes Consortium"/>
            <person name="Clark A.G."/>
            <person name="Eisen M.B."/>
            <person name="Smith D.R."/>
            <person name="Bergman C.M."/>
            <person name="Oliver B."/>
            <person name="Markow T.A."/>
            <person name="Kaufman T.C."/>
            <person name="Kellis M."/>
            <person name="Gelbart W."/>
            <person name="Iyer V.N."/>
            <person name="Pollard D.A."/>
            <person name="Sackton T.B."/>
            <person name="Larracuente A.M."/>
            <person name="Singh N.D."/>
            <person name="Abad J.P."/>
            <person name="Abt D.N."/>
            <person name="Adryan B."/>
            <person name="Aguade M."/>
            <person name="Akashi H."/>
            <person name="Anderson W.W."/>
            <person name="Aquadro C.F."/>
            <person name="Ardell D.H."/>
            <person name="Arguello R."/>
            <person name="Artieri C.G."/>
            <person name="Barbash D.A."/>
            <person name="Barker D."/>
            <person name="Barsanti P."/>
            <person name="Batterham P."/>
            <person name="Batzoglou S."/>
            <person name="Begun D."/>
            <person name="Bhutkar A."/>
            <person name="Blanco E."/>
            <person name="Bosak S.A."/>
            <person name="Bradley R.K."/>
            <person name="Brand A.D."/>
            <person name="Brent M.R."/>
            <person name="Brooks A.N."/>
            <person name="Brown R.H."/>
            <person name="Butlin R.K."/>
            <person name="Caggese C."/>
            <person name="Calvi B.R."/>
            <person name="Bernardo de Carvalho A."/>
            <person name="Caspi A."/>
            <person name="Castrezana S."/>
            <person name="Celniker S.E."/>
            <person name="Chang J.L."/>
            <person name="Chapple C."/>
            <person name="Chatterji S."/>
            <person name="Chinwalla A."/>
            <person name="Civetta A."/>
            <person name="Clifton S.W."/>
            <person name="Comeron J.M."/>
            <person name="Costello J.C."/>
            <person name="Coyne J.A."/>
            <person name="Daub J."/>
            <person name="David R.G."/>
            <person name="Delcher A.L."/>
            <person name="Delehaunty K."/>
            <person name="Do C.B."/>
            <person name="Ebling H."/>
            <person name="Edwards K."/>
            <person name="Eickbush T."/>
            <person name="Evans J.D."/>
            <person name="Filipski A."/>
            <person name="Findeiss S."/>
            <person name="Freyhult E."/>
            <person name="Fulton L."/>
            <person name="Fulton R."/>
            <person name="Garcia A.C."/>
            <person name="Gardiner A."/>
            <person name="Garfield D.A."/>
            <person name="Garvin B.E."/>
            <person name="Gibson G."/>
            <person name="Gilbert D."/>
            <person name="Gnerre S."/>
            <person name="Godfrey J."/>
            <person name="Good R."/>
            <person name="Gotea V."/>
            <person name="Gravely B."/>
            <person name="Greenberg A.J."/>
            <person name="Griffiths-Jones S."/>
            <person name="Gross S."/>
            <person name="Guigo R."/>
            <person name="Gustafson E.A."/>
            <person name="Haerty W."/>
            <person name="Hahn M.W."/>
            <person name="Halligan D.L."/>
            <person name="Halpern A.L."/>
            <person name="Halter G.M."/>
            <person name="Han M.V."/>
            <person name="Heger A."/>
            <person name="Hillier L."/>
            <person name="Hinrichs A.S."/>
            <person name="Holmes I."/>
            <person name="Hoskins R.A."/>
            <person name="Hubisz M.J."/>
            <person name="Hultmark D."/>
            <person name="Huntley M.A."/>
            <person name="Jaffe D.B."/>
            <person name="Jagadeeshan S."/>
            <person name="Jeck W.R."/>
            <person name="Johnson J."/>
            <person name="Jones C.D."/>
            <person name="Jordan W.C."/>
            <person name="Karpen G.H."/>
            <person name="Kataoka E."/>
            <person name="Keightley P.D."/>
            <person name="Kheradpour P."/>
            <person name="Kirkness E.F."/>
            <person name="Koerich L.B."/>
            <person name="Kristiansen K."/>
            <person name="Kudrna D."/>
            <person name="Kulathinal R.J."/>
            <person name="Kumar S."/>
            <person name="Kwok R."/>
            <person name="Lander E."/>
            <person name="Langley C.H."/>
            <person name="Lapoint R."/>
            <person name="Lazzaro B.P."/>
            <person name="Lee S.J."/>
            <person name="Levesque L."/>
            <person name="Li R."/>
            <person name="Lin C.F."/>
            <person name="Lin M.F."/>
            <person name="Lindblad-Toh K."/>
            <person name="Llopart A."/>
            <person name="Long M."/>
            <person name="Low L."/>
            <person name="Lozovsky E."/>
            <person name="Lu J."/>
            <person name="Luo M."/>
            <person name="Machado C.A."/>
            <person name="Makalowski W."/>
            <person name="Marzo M."/>
            <person name="Matsuda M."/>
            <person name="Matzkin L."/>
            <person name="McAllister B."/>
            <person name="McBride C.S."/>
            <person name="McKernan B."/>
            <person name="McKernan K."/>
            <person name="Mendez-Lago M."/>
            <person name="Minx P."/>
            <person name="Mollenhauer M.U."/>
            <person name="Montooth K."/>
            <person name="Mount S.M."/>
            <person name="Mu X."/>
            <person name="Myers E."/>
            <person name="Negre B."/>
            <person name="Newfeld S."/>
            <person name="Nielsen R."/>
            <person name="Noor M.A."/>
            <person name="O'Grady P."/>
            <person name="Pachter L."/>
            <person name="Papaceit M."/>
            <person name="Parisi M.J."/>
            <person name="Parisi M."/>
            <person name="Parts L."/>
            <person name="Pedersen J.S."/>
            <person name="Pesole G."/>
            <person name="Phillippy A.M."/>
            <person name="Ponting C.P."/>
            <person name="Pop M."/>
            <person name="Porcelli D."/>
            <person name="Powell J.R."/>
            <person name="Prohaska S."/>
            <person name="Pruitt K."/>
            <person name="Puig M."/>
            <person name="Quesneville H."/>
            <person name="Ram K.R."/>
            <person name="Rand D."/>
            <person name="Rasmussen M.D."/>
            <person name="Reed L.K."/>
            <person name="Reenan R."/>
            <person name="Reily A."/>
            <person name="Remington K.A."/>
            <person name="Rieger T.T."/>
            <person name="Ritchie M.G."/>
            <person name="Robin C."/>
            <person name="Rogers Y.H."/>
            <person name="Rohde C."/>
            <person name="Rozas J."/>
            <person name="Rubenfield M.J."/>
            <person name="Ruiz A."/>
            <person name="Russo S."/>
            <person name="Salzberg S.L."/>
            <person name="Sanchez-Gracia A."/>
            <person name="Saranga D.J."/>
            <person name="Sato H."/>
            <person name="Schaeffer S.W."/>
            <person name="Schatz M.C."/>
            <person name="Schlenke T."/>
            <person name="Schwartz R."/>
            <person name="Segarra C."/>
            <person name="Singh R.S."/>
            <person name="Sirot L."/>
            <person name="Sirota M."/>
            <person name="Sisneros N.B."/>
            <person name="Smith C.D."/>
            <person name="Smith T.F."/>
            <person name="Spieth J."/>
            <person name="Stage D.E."/>
            <person name="Stark A."/>
            <person name="Stephan W."/>
            <person name="Strausberg R.L."/>
            <person name="Strempel S."/>
            <person name="Sturgill D."/>
            <person name="Sutton G."/>
            <person name="Sutton G.G."/>
            <person name="Tao W."/>
            <person name="Teichmann S."/>
            <person name="Tobari Y.N."/>
            <person name="Tomimura Y."/>
            <person name="Tsolas J.M."/>
            <person name="Valente V.L."/>
            <person name="Venter E."/>
            <person name="Venter J.C."/>
            <person name="Vicario S."/>
            <person name="Vieira F.G."/>
            <person name="Vilella A.J."/>
            <person name="Villasante A."/>
            <person name="Walenz B."/>
            <person name="Wang J."/>
            <person name="Wasserman M."/>
            <person name="Watts T."/>
            <person name="Wilson D."/>
            <person name="Wilson R.K."/>
            <person name="Wing R.A."/>
            <person name="Wolfner M.F."/>
            <person name="Wong A."/>
            <person name="Wong G.K."/>
            <person name="Wu C.I."/>
            <person name="Wu G."/>
            <person name="Yamamoto D."/>
            <person name="Yang H.P."/>
            <person name="Yang S.P."/>
            <person name="Yorke J.A."/>
            <person name="Yoshida K."/>
            <person name="Zdobnov E."/>
            <person name="Zhang P."/>
            <person name="Zhang Y."/>
            <person name="Zimin A.V."/>
            <person name="Baldwin J."/>
            <person name="Abdouelleil A."/>
            <person name="Abdulkadir J."/>
            <person name="Abebe A."/>
            <person name="Abera B."/>
            <person name="Abreu J."/>
            <person name="Acer S.C."/>
            <person name="Aftuck L."/>
            <person name="Alexander A."/>
            <person name="An P."/>
            <person name="Anderson E."/>
            <person name="Anderson S."/>
            <person name="Arachi H."/>
            <person name="Azer M."/>
            <person name="Bachantsang P."/>
            <person name="Barry A."/>
            <person name="Bayul T."/>
            <person name="Berlin A."/>
            <person name="Bessette D."/>
            <person name="Bloom T."/>
            <person name="Blye J."/>
            <person name="Boguslavskiy L."/>
            <person name="Bonnet C."/>
            <person name="Boukhgalter B."/>
            <person name="Bourzgui I."/>
            <person name="Brown A."/>
            <person name="Cahill P."/>
            <person name="Channer S."/>
            <person name="Cheshatsang Y."/>
            <person name="Chuda L."/>
            <person name="Citroen M."/>
            <person name="Collymore A."/>
            <person name="Cooke P."/>
            <person name="Costello M."/>
            <person name="D'Aco K."/>
            <person name="Daza R."/>
            <person name="De Haan G."/>
            <person name="DeGray S."/>
            <person name="DeMaso C."/>
            <person name="Dhargay N."/>
            <person name="Dooley K."/>
            <person name="Dooley E."/>
            <person name="Doricent M."/>
            <person name="Dorje P."/>
            <person name="Dorjee K."/>
            <person name="Dupes A."/>
            <person name="Elong R."/>
            <person name="Falk J."/>
            <person name="Farina A."/>
            <person name="Faro S."/>
            <person name="Ferguson D."/>
            <person name="Fisher S."/>
            <person name="Foley C.D."/>
            <person name="Franke A."/>
            <person name="Friedrich D."/>
            <person name="Gadbois L."/>
            <person name="Gearin G."/>
            <person name="Gearin C.R."/>
            <person name="Giannoukos G."/>
            <person name="Goode T."/>
            <person name="Graham J."/>
            <person name="Grandbois E."/>
            <person name="Grewal S."/>
            <person name="Gyaltsen K."/>
            <person name="Hafez N."/>
            <person name="Hagos B."/>
            <person name="Hall J."/>
            <person name="Henson C."/>
            <person name="Hollinger A."/>
            <person name="Honan T."/>
            <person name="Huard M.D."/>
            <person name="Hughes L."/>
            <person name="Hurhula B."/>
            <person name="Husby M.E."/>
            <person name="Kamat A."/>
            <person name="Kanga B."/>
            <person name="Kashin S."/>
            <person name="Khazanovich D."/>
            <person name="Kisner P."/>
            <person name="Lance K."/>
            <person name="Lara M."/>
            <person name="Lee W."/>
            <person name="Lennon N."/>
            <person name="Letendre F."/>
            <person name="LeVine R."/>
            <person name="Lipovsky A."/>
            <person name="Liu X."/>
            <person name="Liu J."/>
            <person name="Liu S."/>
            <person name="Lokyitsang T."/>
            <person name="Lokyitsang Y."/>
            <person name="Lubonja R."/>
            <person name="Lui A."/>
            <person name="MacDonald P."/>
            <person name="Magnisalis V."/>
            <person name="Maru K."/>
            <person name="Matthews C."/>
            <person name="McCusker W."/>
            <person name="McDonough S."/>
            <person name="Mehta T."/>
            <person name="Meldrim J."/>
            <person name="Meneus L."/>
            <person name="Mihai O."/>
            <person name="Mihalev A."/>
            <person name="Mihova T."/>
            <person name="Mittelman R."/>
            <person name="Mlenga V."/>
            <person name="Montmayeur A."/>
            <person name="Mulrain L."/>
            <person name="Navidi A."/>
            <person name="Naylor J."/>
            <person name="Negash T."/>
            <person name="Nguyen T."/>
            <person name="Nguyen N."/>
            <person name="Nicol R."/>
            <person name="Norbu C."/>
            <person name="Norbu N."/>
            <person name="Novod N."/>
            <person name="O'Neill B."/>
            <person name="Osman S."/>
            <person name="Markiewicz E."/>
            <person name="Oyono O.L."/>
            <person name="Patti C."/>
            <person name="Phunkhang P."/>
            <person name="Pierre F."/>
            <person name="Priest M."/>
            <person name="Raghuraman S."/>
            <person name="Rege F."/>
            <person name="Reyes R."/>
            <person name="Rise C."/>
            <person name="Rogov P."/>
            <person name="Ross K."/>
            <person name="Ryan E."/>
            <person name="Settipalli S."/>
            <person name="Shea T."/>
            <person name="Sherpa N."/>
            <person name="Shi L."/>
            <person name="Shih D."/>
            <person name="Sparrow T."/>
            <person name="Spaulding J."/>
            <person name="Stalker J."/>
            <person name="Stange-Thomann N."/>
            <person name="Stavropoulos S."/>
            <person name="Stone C."/>
            <person name="Strader C."/>
            <person name="Tesfaye S."/>
            <person name="Thomson T."/>
            <person name="Thoulutsang Y."/>
            <person name="Thoulutsang D."/>
            <person name="Topham K."/>
            <person name="Topping I."/>
            <person name="Tsamla T."/>
            <person name="Vassiliev H."/>
            <person name="Vo A."/>
            <person name="Wangchuk T."/>
            <person name="Wangdi T."/>
            <person name="Weiand M."/>
            <person name="Wilkinson J."/>
            <person name="Wilson A."/>
            <person name="Yadav S."/>
            <person name="Young G."/>
            <person name="Yu Q."/>
            <person name="Zembek L."/>
            <person name="Zhong D."/>
            <person name="Zimmer A."/>
            <person name="Zwirko Z."/>
            <person name="Jaffe D.B."/>
            <person name="Alvarez P."/>
            <person name="Brockman W."/>
            <person name="Butler J."/>
            <person name="Chin C."/>
            <person name="Gnerre S."/>
            <person name="Grabherr M."/>
            <person name="Kleber M."/>
            <person name="Mauceli E."/>
            <person name="MacCallum I."/>
        </authorList>
    </citation>
    <scope>NUCLEOTIDE SEQUENCE [LARGE SCALE GENOMIC DNA]</scope>
    <source>
        <strain evidence="5">Tai18E2 / Tucson 14021-0261.01</strain>
    </source>
</reference>
<dbReference type="InterPro" id="IPR042201">
    <property type="entry name" value="FH2_Formin_sf"/>
</dbReference>
<name>A0A0R1DJ05_DROYA</name>
<feature type="compositionally biased region" description="Low complexity" evidence="2">
    <location>
        <begin position="416"/>
        <end position="426"/>
    </location>
</feature>
<dbReference type="eggNOG" id="KOG1922">
    <property type="taxonomic scope" value="Eukaryota"/>
</dbReference>
<accession>A0A0R1DJ05</accession>
<feature type="compositionally biased region" description="Basic and acidic residues" evidence="2">
    <location>
        <begin position="100"/>
        <end position="109"/>
    </location>
</feature>
<dbReference type="Gene3D" id="1.20.58.2220">
    <property type="entry name" value="Formin, FH2 domain"/>
    <property type="match status" value="1"/>
</dbReference>
<dbReference type="EMBL" id="CM000157">
    <property type="protein sequence ID" value="KRJ97237.1"/>
    <property type="molecule type" value="Genomic_DNA"/>
</dbReference>
<feature type="compositionally biased region" description="Gly residues" evidence="2">
    <location>
        <begin position="458"/>
        <end position="469"/>
    </location>
</feature>
<dbReference type="Pfam" id="PF02181">
    <property type="entry name" value="FH2"/>
    <property type="match status" value="1"/>
</dbReference>
<evidence type="ECO:0000313" key="5">
    <source>
        <dbReference type="Proteomes" id="UP000002282"/>
    </source>
</evidence>
<dbReference type="InterPro" id="IPR015425">
    <property type="entry name" value="FH2_Formin"/>
</dbReference>
<dbReference type="GO" id="GO:0051015">
    <property type="term" value="F:actin filament binding"/>
    <property type="evidence" value="ECO:0007669"/>
    <property type="project" value="TreeGrafter"/>
</dbReference>
<evidence type="ECO:0000313" key="4">
    <source>
        <dbReference type="EMBL" id="KRJ97237.1"/>
    </source>
</evidence>
<feature type="compositionally biased region" description="Pro residues" evidence="2">
    <location>
        <begin position="383"/>
        <end position="392"/>
    </location>
</feature>
<sequence length="1305" mass="141080">MQTKSMQTDFVFCKAPAKPPRLRRQLQTQVESEDRCSLTLGQLCQLPLQYNNKHSEEESLRILSRDEENVQEMPPMTKQPRKRRIAPQPPPKPPTKPRKNRSEKTSNDDHCAFIEQLFTETTEAKPSATVVADPVDELIVSKHYLNAAAKEHNSKSKRDRPLSEISVTSVDTLSPNTAKAVLELQKRCRADKLACLSLTRVTYLSIANDLQEVEEADRATILHDTDLLVAPNSPAESSPDEELMALQLGKKLAQVLGSGAGSPLTPGAVETGSAGSGSPLANGELFNVSKAKKVELQNLSSRFAAAVTQTPPGGTSSTPNETGATGATTGATGPAGPLGATTASPSLETQSTVIISFKSSQTPVQSQTNSAASENVEDDTAPLPLPPPPPGFGTPTTPLLSSNVLKKVASFTVEKSSAGNNSSNPPNLCPANDDTTLLATPCSSSLTAAPPPPEIAVGGAGGVAGGAGSRRGSSYVPEKLSFAAYEKFEGQMLIKWLISTMQSNPKSSSIDGNQELFNTLALQFCNNLKYVGVLKQISNEHLECGFSPYEMYQWTHTEQPTTSLPLTPGKLDKVAAWPFSSTPSGIRALESGSLASMGGGAMAGSLATLATASTTTSDNQKTLQQILKKRLLNCSTLAEVHAVVNELLSSVDEPPRRPSKRCVNLTELLNASEATVYEYNKSGVEGAVKSLTDAETQTESEDCVGTCKCGQSTTKISDNESAKDNEEKPHASAPPPPPPPPPPPAFVAPAPPPPPPPPPLANYGAPPPPPPPPPGSGSAPPPPPPAPAPEGGGAIPPPPPPMSASPSKTPISPAPLPDPAEGNWFQRTNTMRKSAVNPPKPMRPLYWTRIVTSAPPVPRPPSVANSTDSTENSGSSPDEPPAASGADAPPTAAATKEIWTEIEETPLDNIDEFTELFSRQAIAPVSKPKELKVKRAKSIKVLDPERSRNVGIIWRSLHVPSSEIEHAIYHIDTSVVSLEALQHMSNIQATEDELQRIKEAAGGEIPLDHPEQFLLDISLISMASERISCIVFQAEFEESVTLLVRKLETVSQLSQQLIESEDLKLVFSIILTLGNYMNGGNRQRGQADGFNLDILGKLKDVKSKESHTTLLHFIVRTYIAQRRKEGVHPLEIRLPIPEPADVERAAQMDFEEVQQQISDLNKKFLGCKRTTAKVLAASRPEIMEPFKSKMEEFVEGADKSMAKLHQSLEECRELFLETMRFYHFSPKACTLILAQCTPDQFFEYWTNFTNDFKDIWKKEITSLLNELMKKSKQAQIESRRNVSTKVEKSGRISLKERMLMRRSKN</sequence>
<feature type="region of interest" description="Disordered" evidence="2">
    <location>
        <begin position="444"/>
        <end position="473"/>
    </location>
</feature>
<dbReference type="PANTHER" id="PTHR45920">
    <property type="entry name" value="FORMIN HOMOLOGY 2 DOMAIN CONTAINING, ISOFORM I"/>
    <property type="match status" value="1"/>
</dbReference>
<dbReference type="GO" id="GO:0005737">
    <property type="term" value="C:cytoplasm"/>
    <property type="evidence" value="ECO:0007669"/>
    <property type="project" value="TreeGrafter"/>
</dbReference>
<dbReference type="GO" id="GO:0045010">
    <property type="term" value="P:actin nucleation"/>
    <property type="evidence" value="ECO:0007669"/>
    <property type="project" value="InterPro"/>
</dbReference>
<dbReference type="SUPFAM" id="SSF101447">
    <property type="entry name" value="Formin homology 2 domain (FH2 domain)"/>
    <property type="match status" value="1"/>
</dbReference>
<feature type="compositionally biased region" description="Basic and acidic residues" evidence="2">
    <location>
        <begin position="54"/>
        <end position="68"/>
    </location>
</feature>